<dbReference type="SUPFAM" id="SSF47473">
    <property type="entry name" value="EF-hand"/>
    <property type="match status" value="2"/>
</dbReference>
<organism evidence="3 4">
    <name type="scientific">Aliarcobacter butzleri L355</name>
    <dbReference type="NCBI Taxonomy" id="1447263"/>
    <lineage>
        <taxon>Bacteria</taxon>
        <taxon>Pseudomonadati</taxon>
        <taxon>Campylobacterota</taxon>
        <taxon>Epsilonproteobacteria</taxon>
        <taxon>Campylobacterales</taxon>
        <taxon>Arcobacteraceae</taxon>
        <taxon>Aliarcobacter</taxon>
    </lineage>
</organism>
<dbReference type="PANTHER" id="PTHR34574">
    <property type="entry name" value="CALCIUM-BINDING EF-HAND FAMILY PROTEIN-RELATED"/>
    <property type="match status" value="1"/>
</dbReference>
<gene>
    <name evidence="3" type="ORF">AF80_02930</name>
</gene>
<feature type="compositionally biased region" description="Acidic residues" evidence="1">
    <location>
        <begin position="186"/>
        <end position="195"/>
    </location>
</feature>
<dbReference type="PATRIC" id="fig|1447263.3.peg.567"/>
<evidence type="ECO:0000313" key="4">
    <source>
        <dbReference type="Proteomes" id="UP000035154"/>
    </source>
</evidence>
<dbReference type="PANTHER" id="PTHR34574:SF2">
    <property type="entry name" value="CALCIUM-BINDING EF-HAND FAMILY PROTEIN"/>
    <property type="match status" value="1"/>
</dbReference>
<sequence length="288" mass="30737">MTVSSYSSVYSSLMSPTSNISKDIISQNDKDSDSLLSFDELDMEEEQFSAIDTDSDGLLSQNEIATAIDNQLSSYSSSGEMPSKEDFESLLSSLGLDMPKPPSSPQADDFSSMIMSNYDSDGDSLLSSSEVSLLSEEEFSALDTNSDGSISTDELSSAYDEVASNIQSSSSSRPAGGGGGAVASSSDEDEEYDELDTNKDGVVSQAEKDAALGTSSETTTSSISSMQDTLKMLFDTIKTNSSTSNSEDLKLSSFKNLMQMMNNQTNNTNLNSYVNNLTTKSSSVFNYA</sequence>
<dbReference type="GO" id="GO:0005509">
    <property type="term" value="F:calcium ion binding"/>
    <property type="evidence" value="ECO:0007669"/>
    <property type="project" value="InterPro"/>
</dbReference>
<feature type="domain" description="EF-hand" evidence="2">
    <location>
        <begin position="130"/>
        <end position="165"/>
    </location>
</feature>
<feature type="region of interest" description="Disordered" evidence="1">
    <location>
        <begin position="71"/>
        <end position="133"/>
    </location>
</feature>
<feature type="compositionally biased region" description="Polar residues" evidence="1">
    <location>
        <begin position="71"/>
        <end position="80"/>
    </location>
</feature>
<dbReference type="Proteomes" id="UP000035154">
    <property type="component" value="Unassembled WGS sequence"/>
</dbReference>
<dbReference type="AlphaFoldDB" id="A0A0G9L3B9"/>
<feature type="domain" description="EF-hand" evidence="2">
    <location>
        <begin position="39"/>
        <end position="74"/>
    </location>
</feature>
<feature type="compositionally biased region" description="Low complexity" evidence="1">
    <location>
        <begin position="123"/>
        <end position="133"/>
    </location>
</feature>
<dbReference type="Gene3D" id="1.10.238.10">
    <property type="entry name" value="EF-hand"/>
    <property type="match status" value="2"/>
</dbReference>
<feature type="region of interest" description="Disordered" evidence="1">
    <location>
        <begin position="161"/>
        <end position="223"/>
    </location>
</feature>
<name>A0A0G9L3B9_9BACT</name>
<evidence type="ECO:0000259" key="2">
    <source>
        <dbReference type="PROSITE" id="PS50222"/>
    </source>
</evidence>
<evidence type="ECO:0000256" key="1">
    <source>
        <dbReference type="SAM" id="MobiDB-lite"/>
    </source>
</evidence>
<dbReference type="PROSITE" id="PS00018">
    <property type="entry name" value="EF_HAND_1"/>
    <property type="match status" value="2"/>
</dbReference>
<dbReference type="RefSeq" id="WP_046997935.1">
    <property type="nucleotide sequence ID" value="NZ_JAIW01000019.1"/>
</dbReference>
<dbReference type="PROSITE" id="PS50222">
    <property type="entry name" value="EF_HAND_2"/>
    <property type="match status" value="2"/>
</dbReference>
<proteinExistence type="predicted"/>
<evidence type="ECO:0000313" key="3">
    <source>
        <dbReference type="EMBL" id="KLE10873.1"/>
    </source>
</evidence>
<accession>A0A0G9L3B9</accession>
<dbReference type="InterPro" id="IPR018247">
    <property type="entry name" value="EF_Hand_1_Ca_BS"/>
</dbReference>
<dbReference type="InterPro" id="IPR002048">
    <property type="entry name" value="EF_hand_dom"/>
</dbReference>
<comment type="caution">
    <text evidence="3">The sequence shown here is derived from an EMBL/GenBank/DDBJ whole genome shotgun (WGS) entry which is preliminary data.</text>
</comment>
<dbReference type="InterPro" id="IPR011992">
    <property type="entry name" value="EF-hand-dom_pair"/>
</dbReference>
<dbReference type="Pfam" id="PF13202">
    <property type="entry name" value="EF-hand_5"/>
    <property type="match status" value="2"/>
</dbReference>
<dbReference type="EMBL" id="JAIW01000019">
    <property type="protein sequence ID" value="KLE10873.1"/>
    <property type="molecule type" value="Genomic_DNA"/>
</dbReference>
<feature type="compositionally biased region" description="Low complexity" evidence="1">
    <location>
        <begin position="214"/>
        <end position="223"/>
    </location>
</feature>
<protein>
    <recommendedName>
        <fullName evidence="2">EF-hand domain-containing protein</fullName>
    </recommendedName>
</protein>
<reference evidence="3 4" key="1">
    <citation type="submission" date="2014-01" db="EMBL/GenBank/DDBJ databases">
        <title>Development of a Comparative Genomic Fingerprinting Assay for High Resolution Genotyping of Arcobacter butzleri.</title>
        <authorList>
            <person name="Webb A.L."/>
            <person name="Inglis G.D."/>
            <person name="Kruczkiewicz P."/>
            <person name="Selinger L.B."/>
            <person name="Taboada E.N."/>
        </authorList>
    </citation>
    <scope>NUCLEOTIDE SEQUENCE [LARGE SCALE GENOMIC DNA]</scope>
    <source>
        <strain evidence="3 4">L355</strain>
    </source>
</reference>